<evidence type="ECO:0000313" key="2">
    <source>
        <dbReference type="Proteomes" id="UP000616151"/>
    </source>
</evidence>
<dbReference type="Proteomes" id="UP000616151">
    <property type="component" value="Unassembled WGS sequence"/>
</dbReference>
<comment type="caution">
    <text evidence="1">The sequence shown here is derived from an EMBL/GenBank/DDBJ whole genome shotgun (WGS) entry which is preliminary data.</text>
</comment>
<proteinExistence type="predicted"/>
<name>A0ACC5QWB2_9HYPH</name>
<evidence type="ECO:0000313" key="1">
    <source>
        <dbReference type="EMBL" id="MBK1864720.1"/>
    </source>
</evidence>
<keyword evidence="2" id="KW-1185">Reference proteome</keyword>
<dbReference type="EMBL" id="JAENHL010000003">
    <property type="protein sequence ID" value="MBK1864720.1"/>
    <property type="molecule type" value="Genomic_DNA"/>
</dbReference>
<gene>
    <name evidence="1" type="ORF">JHL16_00015</name>
</gene>
<accession>A0ACC5QWB2</accession>
<sequence>MQHSLPKESPQPVFLARARAGFDLPVIDVTHPRFAIAEDEAALIAMKEAFQRDHRQRRFIPHFLLRFMIRQLAKRSRLAAALFTSRASYLDSLSTYAMKLGPENLVPPYDHPADRRFAASPHVKLLRLRMQQVAGLMAEAIAGDDAFHGEEPLHLIDIAGGPALDAINALILLRQKRPELLRRAIAIHVLDRNPDGAFFGANALAALTRSGGPLSDLDISFTPHDYDWSDTSPLAKLLVDIKASGGVIGASSEGGLFEYGSDDAIIDNLRILHDGVRFVAGSVTNDDEIRRRMIAMSGFKVIPRGLRGFAPLAQAAHYEIIASRTALLSEQVLLRPC</sequence>
<organism evidence="1 2">
    <name type="scientific">Taklimakanibacter albus</name>
    <dbReference type="NCBI Taxonomy" id="2800327"/>
    <lineage>
        <taxon>Bacteria</taxon>
        <taxon>Pseudomonadati</taxon>
        <taxon>Pseudomonadota</taxon>
        <taxon>Alphaproteobacteria</taxon>
        <taxon>Hyphomicrobiales</taxon>
        <taxon>Aestuariivirgaceae</taxon>
        <taxon>Taklimakanibacter</taxon>
    </lineage>
</organism>
<protein>
    <submittedName>
        <fullName evidence="1">Uncharacterized protein</fullName>
    </submittedName>
</protein>
<reference evidence="1" key="1">
    <citation type="submission" date="2021-01" db="EMBL/GenBank/DDBJ databases">
        <authorList>
            <person name="Sun Q."/>
        </authorList>
    </citation>
    <scope>NUCLEOTIDE SEQUENCE</scope>
    <source>
        <strain evidence="1">YIM B02566</strain>
    </source>
</reference>